<proteinExistence type="predicted"/>
<dbReference type="InterPro" id="IPR015919">
    <property type="entry name" value="Cadherin-like_sf"/>
</dbReference>
<dbReference type="Gene3D" id="3.40.50.410">
    <property type="entry name" value="von Willebrand factor, type A domain"/>
    <property type="match status" value="3"/>
</dbReference>
<dbReference type="KEGG" id="mbr:MONBRDRAFT_26084"/>
<evidence type="ECO:0000256" key="2">
    <source>
        <dbReference type="SAM" id="Phobius"/>
    </source>
</evidence>
<dbReference type="Pfam" id="PF00092">
    <property type="entry name" value="VWA"/>
    <property type="match status" value="2"/>
</dbReference>
<feature type="region of interest" description="Disordered" evidence="1">
    <location>
        <begin position="1574"/>
        <end position="1599"/>
    </location>
</feature>
<feature type="domain" description="VWFA" evidence="4">
    <location>
        <begin position="279"/>
        <end position="467"/>
    </location>
</feature>
<dbReference type="PANTHER" id="PTHR21559">
    <property type="entry name" value="DYSTROGLYCAN-RELATED"/>
    <property type="match status" value="1"/>
</dbReference>
<dbReference type="GO" id="GO:0043236">
    <property type="term" value="F:laminin binding"/>
    <property type="evidence" value="ECO:0000318"/>
    <property type="project" value="GO_Central"/>
</dbReference>
<dbReference type="eggNOG" id="KOG3544">
    <property type="taxonomic scope" value="Eukaryota"/>
</dbReference>
<evidence type="ECO:0000256" key="1">
    <source>
        <dbReference type="SAM" id="MobiDB-lite"/>
    </source>
</evidence>
<protein>
    <recommendedName>
        <fullName evidence="4">VWFA domain-containing protein</fullName>
    </recommendedName>
</protein>
<dbReference type="Gene3D" id="2.60.40.10">
    <property type="entry name" value="Immunoglobulins"/>
    <property type="match status" value="1"/>
</dbReference>
<sequence>MRHALLSFALLSLATVFGAGAQQPSLDTEQSLDDVWIFPGQAWVGHAPAGSHFALTDESHPAWLQLEANATTLAAAASVQAHMGQAFVQVLDTQQTVTDVFRIALGATPLPTSSGTNFALTVQTGSPSSLTITELAQFLLGLQAQVDAELGSSEALKVLYQGQRVVTLQARYMAEGNADMRAVALDLQVISTLSLNTARVVVSDALPTLASQLNRGFWFDHMHVASAEATPTPEPEPAIQGVPLMQFLPVPTNVARVRRADPITTTNAPTTTGGDAPIDMVLVIDGSGSMGHAAYNRSLDNAAALVSRLALASSNIRVAAVELKGTPITIFDFDEYSSTNDMRNAFLAHKSRYVENRGSNVAGTLDFIRSEILVSNKGHRLFADIPTIIFTDARASQSDIFIEEAAQRLRSVGGRLFVFGIDINTEAQEQQLLFIAGSNEGVLNLTAFEASQVSNDEASIEFMMQTILDTNISANPTTLPAMDSLCNNSVDVVFVLDTLDSATNSIGSKRDLLADLVDDLRLRHDQTRAAVLVDEGSPRIVFGLDQYDSSAGASRTIHNGPLLATSTINTSAIPAFIDNTFGSAFRANVLRVVAWVLPSDAETDSLVVQASLENLALRGYTVVVLVASDTVLDVSELPVSRFDPNDETYDAMNVVDLGICDQAIVATTPSSTVLPTPTISVGLSSTIVPTPTITSSSIGLTTSSLASTSTSTLLSSSSAMLSSTLQPVSSTSSVAPSSTSIVVSPSPSATVVPQFCDFTEQDVVLVLDMSGSVDVADYNRMLQVARATINSLPINEGLVRAALVLLKGTPSSPVSLAQGTSREALLDGVDNLVYSSTRPSAAATTLAYVRETVLTAANGYRGGQATVLLFTDGDSQEPFTQVEAEAQQLRALPGGVKIATVGFPVDPVASSEIDVDTLAALTGCVPSGPVLRRTHQHCGADLKLCGQHFCSLVIFCGLNLRAIVDLLPALHHLQHLFRGPFPDFIDCAGVLFGVAHPDRFIVIRDLFVSTDGNAFSQFVAKYKRHGHSQPAVKLLGYLKRRSDCHADGFQYFLNQRVTFGHANGVLDPSLDSHLQLQYTVVVVDPVKPFQLNYIQPIGDTVSIHLECLCHFVFVAHDNIACAFLDRFLKSGFIRYFSGSECKHVDIHSTFNFSGRLSFNLGVFLSFGVIFFGFIGLHDGFEQLVCLLVCGAVHRLAFTVGKRDGFFRIQQYRDYIGIFQLRIFVIDGDLHASSSASATPTTSIAPSASASPTASPSPSASPTPTPTPTPVLSRPFLLNALPRDLVAPVPAGVFSYQVPDDTFWDPEDGFALSFNVASFGPAANWLQYVDAMRTFFGAPTAEEAGAYAYQLTAVDSDGLVSDPTHLLVVVPVDTTVDSVLEVEMEITTAGSGEAAPNSRRRADCTTTLSPLDRVALLEAADDVVPAADFAIQSIETIETAGGCGLIENSAARLQEAVNAVSSNPLVIESVEAVVEECQVLAAPTPRSAAERDLRSFAVPFIAIAMVLLLACILLFVVLRRVRTKGETDALFGPRKPVLLPTDRNLPRNEIATTSPKLLASGPWGYDAVGTDIFASEGDEPAAPQPSATHKSKELFGSAPPYRPPPAYPSALYSEDGGPFESVGGMNEQYGPDMITTITTTTTTTTQYGAFKPAPPYLEPPDYATAMSDPTEGYEEPALTRFAAANDPSRPSGRYGLPRGSSRYEEE</sequence>
<organism evidence="5 6">
    <name type="scientific">Monosiga brevicollis</name>
    <name type="common">Choanoflagellate</name>
    <dbReference type="NCBI Taxonomy" id="81824"/>
    <lineage>
        <taxon>Eukaryota</taxon>
        <taxon>Choanoflagellata</taxon>
        <taxon>Craspedida</taxon>
        <taxon>Salpingoecidae</taxon>
        <taxon>Monosiga</taxon>
    </lineage>
</organism>
<dbReference type="GO" id="GO:0016203">
    <property type="term" value="P:muscle attachment"/>
    <property type="evidence" value="ECO:0000318"/>
    <property type="project" value="GO_Central"/>
</dbReference>
<evidence type="ECO:0000259" key="4">
    <source>
        <dbReference type="PROSITE" id="PS50234"/>
    </source>
</evidence>
<dbReference type="GO" id="GO:0007411">
    <property type="term" value="P:axon guidance"/>
    <property type="evidence" value="ECO:0000318"/>
    <property type="project" value="GO_Central"/>
</dbReference>
<dbReference type="PROSITE" id="PS50234">
    <property type="entry name" value="VWFA"/>
    <property type="match status" value="2"/>
</dbReference>
<dbReference type="GeneID" id="5891753"/>
<evidence type="ECO:0000313" key="6">
    <source>
        <dbReference type="Proteomes" id="UP000001357"/>
    </source>
</evidence>
<keyword evidence="6" id="KW-1185">Reference proteome</keyword>
<dbReference type="Proteomes" id="UP000001357">
    <property type="component" value="Unassembled WGS sequence"/>
</dbReference>
<dbReference type="SUPFAM" id="SSF53300">
    <property type="entry name" value="vWA-like"/>
    <property type="match status" value="3"/>
</dbReference>
<dbReference type="GO" id="GO:0042383">
    <property type="term" value="C:sarcolemma"/>
    <property type="evidence" value="ECO:0000318"/>
    <property type="project" value="GO_Central"/>
</dbReference>
<dbReference type="EMBL" id="CH991553">
    <property type="protein sequence ID" value="EDQ88780.1"/>
    <property type="molecule type" value="Genomic_DNA"/>
</dbReference>
<keyword evidence="2" id="KW-1133">Transmembrane helix</keyword>
<dbReference type="STRING" id="81824.A9V1B7"/>
<dbReference type="PANTHER" id="PTHR21559:SF21">
    <property type="entry name" value="DYSTROGLYCAN 1"/>
    <property type="match status" value="1"/>
</dbReference>
<dbReference type="SMART" id="SM00327">
    <property type="entry name" value="VWA"/>
    <property type="match status" value="2"/>
</dbReference>
<keyword evidence="2" id="KW-0812">Transmembrane</keyword>
<dbReference type="InterPro" id="IPR002035">
    <property type="entry name" value="VWF_A"/>
</dbReference>
<reference evidence="5 6" key="1">
    <citation type="journal article" date="2008" name="Nature">
        <title>The genome of the choanoflagellate Monosiga brevicollis and the origin of metazoans.</title>
        <authorList>
            <consortium name="JGI Sequencing"/>
            <person name="King N."/>
            <person name="Westbrook M.J."/>
            <person name="Young S.L."/>
            <person name="Kuo A."/>
            <person name="Abedin M."/>
            <person name="Chapman J."/>
            <person name="Fairclough S."/>
            <person name="Hellsten U."/>
            <person name="Isogai Y."/>
            <person name="Letunic I."/>
            <person name="Marr M."/>
            <person name="Pincus D."/>
            <person name="Putnam N."/>
            <person name="Rokas A."/>
            <person name="Wright K.J."/>
            <person name="Zuzow R."/>
            <person name="Dirks W."/>
            <person name="Good M."/>
            <person name="Goodstein D."/>
            <person name="Lemons D."/>
            <person name="Li W."/>
            <person name="Lyons J.B."/>
            <person name="Morris A."/>
            <person name="Nichols S."/>
            <person name="Richter D.J."/>
            <person name="Salamov A."/>
            <person name="Bork P."/>
            <person name="Lim W.A."/>
            <person name="Manning G."/>
            <person name="Miller W.T."/>
            <person name="McGinnis W."/>
            <person name="Shapiro H."/>
            <person name="Tjian R."/>
            <person name="Grigoriev I.V."/>
            <person name="Rokhsar D."/>
        </authorList>
    </citation>
    <scope>NUCLEOTIDE SEQUENCE [LARGE SCALE GENOMIC DNA]</scope>
    <source>
        <strain evidence="6">MX1 / ATCC 50154</strain>
    </source>
</reference>
<dbReference type="CDD" id="cd01450">
    <property type="entry name" value="vWFA_subfamily_ECM"/>
    <property type="match status" value="2"/>
</dbReference>
<gene>
    <name evidence="5" type="ORF">MONBRDRAFT_26084</name>
</gene>
<feature type="region of interest" description="Disordered" evidence="1">
    <location>
        <begin position="1240"/>
        <end position="1268"/>
    </location>
</feature>
<feature type="signal peptide" evidence="3">
    <location>
        <begin position="1"/>
        <end position="21"/>
    </location>
</feature>
<evidence type="ECO:0000313" key="5">
    <source>
        <dbReference type="EMBL" id="EDQ88780.1"/>
    </source>
</evidence>
<feature type="compositionally biased region" description="Low complexity" evidence="1">
    <location>
        <begin position="1240"/>
        <end position="1257"/>
    </location>
</feature>
<name>A9V1B7_MONBE</name>
<dbReference type="GO" id="GO:0002009">
    <property type="term" value="P:morphogenesis of an epithelium"/>
    <property type="evidence" value="ECO:0000318"/>
    <property type="project" value="GO_Central"/>
</dbReference>
<dbReference type="OMA" id="TFGHANG"/>
<evidence type="ECO:0000256" key="3">
    <source>
        <dbReference type="SAM" id="SignalP"/>
    </source>
</evidence>
<keyword evidence="2" id="KW-0472">Membrane</keyword>
<dbReference type="RefSeq" id="XP_001746393.1">
    <property type="nucleotide sequence ID" value="XM_001746341.1"/>
</dbReference>
<feature type="chain" id="PRO_5002745164" description="VWFA domain-containing protein" evidence="3">
    <location>
        <begin position="22"/>
        <end position="1705"/>
    </location>
</feature>
<feature type="domain" description="VWFA" evidence="4">
    <location>
        <begin position="762"/>
        <end position="903"/>
    </location>
</feature>
<keyword evidence="3" id="KW-0732">Signal</keyword>
<dbReference type="SUPFAM" id="SSF49313">
    <property type="entry name" value="Cadherin-like"/>
    <property type="match status" value="1"/>
</dbReference>
<feature type="region of interest" description="Disordered" evidence="1">
    <location>
        <begin position="1645"/>
        <end position="1705"/>
    </location>
</feature>
<dbReference type="GO" id="GO:0021675">
    <property type="term" value="P:nerve development"/>
    <property type="evidence" value="ECO:0000318"/>
    <property type="project" value="GO_Central"/>
</dbReference>
<dbReference type="InParanoid" id="A9V1B7"/>
<dbReference type="GO" id="GO:0005509">
    <property type="term" value="F:calcium ion binding"/>
    <property type="evidence" value="ECO:0007669"/>
    <property type="project" value="InterPro"/>
</dbReference>
<accession>A9V1B7</accession>
<feature type="transmembrane region" description="Helical" evidence="2">
    <location>
        <begin position="1495"/>
        <end position="1517"/>
    </location>
</feature>
<feature type="compositionally biased region" description="Pro residues" evidence="1">
    <location>
        <begin position="1258"/>
        <end position="1268"/>
    </location>
</feature>
<dbReference type="GO" id="GO:0016011">
    <property type="term" value="C:dystroglycan complex"/>
    <property type="evidence" value="ECO:0000318"/>
    <property type="project" value="GO_Central"/>
</dbReference>
<dbReference type="InterPro" id="IPR013783">
    <property type="entry name" value="Ig-like_fold"/>
</dbReference>
<dbReference type="InterPro" id="IPR036465">
    <property type="entry name" value="vWFA_dom_sf"/>
</dbReference>